<dbReference type="EMBL" id="BONC01000001">
    <property type="protein sequence ID" value="GIF54125.1"/>
    <property type="molecule type" value="Genomic_DNA"/>
</dbReference>
<evidence type="ECO:0000256" key="1">
    <source>
        <dbReference type="SAM" id="Phobius"/>
    </source>
</evidence>
<proteinExistence type="predicted"/>
<gene>
    <name evidence="3" type="ORF">Air01nite_02200</name>
</gene>
<keyword evidence="1" id="KW-0472">Membrane</keyword>
<dbReference type="SUPFAM" id="SSF82171">
    <property type="entry name" value="DPP6 N-terminal domain-like"/>
    <property type="match status" value="1"/>
</dbReference>
<protein>
    <recommendedName>
        <fullName evidence="5">WD40 repeat protein</fullName>
    </recommendedName>
</protein>
<reference evidence="3 4" key="1">
    <citation type="submission" date="2021-01" db="EMBL/GenBank/DDBJ databases">
        <title>Whole genome shotgun sequence of Asanoa iriomotensis NBRC 100142.</title>
        <authorList>
            <person name="Komaki H."/>
            <person name="Tamura T."/>
        </authorList>
    </citation>
    <scope>NUCLEOTIDE SEQUENCE [LARGE SCALE GENOMIC DNA]</scope>
    <source>
        <strain evidence="3 4">NBRC 100142</strain>
    </source>
</reference>
<feature type="transmembrane region" description="Helical" evidence="1">
    <location>
        <begin position="380"/>
        <end position="398"/>
    </location>
</feature>
<feature type="signal peptide" evidence="2">
    <location>
        <begin position="1"/>
        <end position="18"/>
    </location>
</feature>
<organism evidence="3 4">
    <name type="scientific">Asanoa iriomotensis</name>
    <dbReference type="NCBI Taxonomy" id="234613"/>
    <lineage>
        <taxon>Bacteria</taxon>
        <taxon>Bacillati</taxon>
        <taxon>Actinomycetota</taxon>
        <taxon>Actinomycetes</taxon>
        <taxon>Micromonosporales</taxon>
        <taxon>Micromonosporaceae</taxon>
        <taxon>Asanoa</taxon>
    </lineage>
</organism>
<keyword evidence="1" id="KW-0812">Transmembrane</keyword>
<evidence type="ECO:0000256" key="2">
    <source>
        <dbReference type="SAM" id="SignalP"/>
    </source>
</evidence>
<feature type="chain" id="PRO_5045709333" description="WD40 repeat protein" evidence="2">
    <location>
        <begin position="19"/>
        <end position="411"/>
    </location>
</feature>
<dbReference type="Proteomes" id="UP000624325">
    <property type="component" value="Unassembled WGS sequence"/>
</dbReference>
<evidence type="ECO:0000313" key="3">
    <source>
        <dbReference type="EMBL" id="GIF54125.1"/>
    </source>
</evidence>
<name>A0ABQ4BUC0_9ACTN</name>
<evidence type="ECO:0008006" key="5">
    <source>
        <dbReference type="Google" id="ProtNLM"/>
    </source>
</evidence>
<sequence>MSVVVLLLALMVAGSAPSALRTAGPVAGPSVPDRTAGYSTFTGSVTGAPPGRAIALYGYGNGELFNMFQSLVVGADRDTYRRVDAMEDRDRPSALLAPDGTHVLLGDERGATDDLILVDLATGERRSIPLGATVGVRLLAWSPDGRSVAYSAAPLTDTSEFGSVNVVEPAVARDGTLRLLDVASGSSTDLPSVEPPWTAAFAPDSRRLAVQVGQQVRLIGLDGTEFDTVDIAAGRELAPEVGWSPDGRFLATVPWVGDGPTGGFTGHGMFLWDSGDVSFVPLDDADSTPTAVPDVARLLGWRSADTMVVATVDDAQHVTLAEVDRATASRRTLSRFDTGSTCELHTQPCMVFDLHLATGLLPDLTVRDAGNPQRGGVGPIIVNSLVVATLLGAAYLLWRRLRRTGSGPPRG</sequence>
<evidence type="ECO:0000313" key="4">
    <source>
        <dbReference type="Proteomes" id="UP000624325"/>
    </source>
</evidence>
<keyword evidence="1" id="KW-1133">Transmembrane helix</keyword>
<dbReference type="Gene3D" id="2.120.10.30">
    <property type="entry name" value="TolB, C-terminal domain"/>
    <property type="match status" value="1"/>
</dbReference>
<dbReference type="InterPro" id="IPR011042">
    <property type="entry name" value="6-blade_b-propeller_TolB-like"/>
</dbReference>
<accession>A0ABQ4BUC0</accession>
<keyword evidence="2" id="KW-0732">Signal</keyword>
<keyword evidence="4" id="KW-1185">Reference proteome</keyword>
<comment type="caution">
    <text evidence="3">The sequence shown here is derived from an EMBL/GenBank/DDBJ whole genome shotgun (WGS) entry which is preliminary data.</text>
</comment>